<dbReference type="Pfam" id="PF00307">
    <property type="entry name" value="CH"/>
    <property type="match status" value="1"/>
</dbReference>
<protein>
    <submittedName>
        <fullName evidence="3">Oidioi.mRNA.OKI2018_I69.chr2.g7610.t1.cds</fullName>
    </submittedName>
</protein>
<dbReference type="PANTHER" id="PTHR23167">
    <property type="entry name" value="CALPONIN HOMOLOGY DOMAIN-CONTAINING PROTEIN DDB_G0272472-RELATED"/>
    <property type="match status" value="1"/>
</dbReference>
<feature type="region of interest" description="Disordered" evidence="1">
    <location>
        <begin position="77"/>
        <end position="130"/>
    </location>
</feature>
<dbReference type="SUPFAM" id="SSF47576">
    <property type="entry name" value="Calponin-homology domain, CH-domain"/>
    <property type="match status" value="1"/>
</dbReference>
<accession>A0ABN7TAB5</accession>
<sequence length="359" mass="39729">MVVATVAESGRKSGNVSSLISKFRALDENAVAFPNNPSRANPRRHTVMGVNMKIPPAREAFSVPNYAPKVIPKRGPSAFIPTGSTGSSPPSPEITPPQKSSVTVQLRPKPRPCSLLPRSETSTPDIKKEDEAKRNSALFLSSVISRRATMLDKPAGYNCAAPNTIDQSKKESAIADLKRRTDQRKAELTRIQSMPNGGTSGAAAARKKFMSRLGEDNPENRKLRRSNTISGGGPTGVKSLLLKWCQVRCKDYPVEVNNYSSSWADGSAFCALTHSFFPDAFKWEDVILNTDNNDERRKNFTLAFDTALEKADAEPLIEVEDMIFMGNRPDTKCIFCYLQSLYNKLRKFEQPIEKKDLDV</sequence>
<reference evidence="3 4" key="1">
    <citation type="submission" date="2021-04" db="EMBL/GenBank/DDBJ databases">
        <authorList>
            <person name="Bliznina A."/>
        </authorList>
    </citation>
    <scope>NUCLEOTIDE SEQUENCE [LARGE SCALE GENOMIC DNA]</scope>
</reference>
<proteinExistence type="predicted"/>
<dbReference type="InterPro" id="IPR036872">
    <property type="entry name" value="CH_dom_sf"/>
</dbReference>
<dbReference type="EMBL" id="OU015567">
    <property type="protein sequence ID" value="CAG5113506.1"/>
    <property type="molecule type" value="Genomic_DNA"/>
</dbReference>
<keyword evidence="4" id="KW-1185">Reference proteome</keyword>
<evidence type="ECO:0000313" key="4">
    <source>
        <dbReference type="Proteomes" id="UP001158576"/>
    </source>
</evidence>
<dbReference type="InterPro" id="IPR001715">
    <property type="entry name" value="CH_dom"/>
</dbReference>
<dbReference type="SMART" id="SM00033">
    <property type="entry name" value="CH"/>
    <property type="match status" value="1"/>
</dbReference>
<organism evidence="3 4">
    <name type="scientific">Oikopleura dioica</name>
    <name type="common">Tunicate</name>
    <dbReference type="NCBI Taxonomy" id="34765"/>
    <lineage>
        <taxon>Eukaryota</taxon>
        <taxon>Metazoa</taxon>
        <taxon>Chordata</taxon>
        <taxon>Tunicata</taxon>
        <taxon>Appendicularia</taxon>
        <taxon>Copelata</taxon>
        <taxon>Oikopleuridae</taxon>
        <taxon>Oikopleura</taxon>
    </lineage>
</organism>
<name>A0ABN7TAB5_OIKDI</name>
<dbReference type="Gene3D" id="1.10.418.10">
    <property type="entry name" value="Calponin-like domain"/>
    <property type="match status" value="1"/>
</dbReference>
<dbReference type="PANTHER" id="PTHR23167:SF88">
    <property type="entry name" value="CALPONIN-HOMOLOGY (CH) DOMAIN-CONTAINING PROTEIN"/>
    <property type="match status" value="1"/>
</dbReference>
<gene>
    <name evidence="3" type="ORF">OKIOD_LOCUS16375</name>
</gene>
<dbReference type="InterPro" id="IPR050540">
    <property type="entry name" value="F-actin_Monoox_Mical"/>
</dbReference>
<dbReference type="Proteomes" id="UP001158576">
    <property type="component" value="Chromosome 2"/>
</dbReference>
<evidence type="ECO:0000259" key="2">
    <source>
        <dbReference type="PROSITE" id="PS50021"/>
    </source>
</evidence>
<evidence type="ECO:0000313" key="3">
    <source>
        <dbReference type="EMBL" id="CAG5113506.1"/>
    </source>
</evidence>
<evidence type="ECO:0000256" key="1">
    <source>
        <dbReference type="SAM" id="MobiDB-lite"/>
    </source>
</evidence>
<feature type="domain" description="Calponin-homology (CH)" evidence="2">
    <location>
        <begin position="235"/>
        <end position="346"/>
    </location>
</feature>
<dbReference type="PROSITE" id="PS50021">
    <property type="entry name" value="CH"/>
    <property type="match status" value="1"/>
</dbReference>